<dbReference type="EMBL" id="QRHA01000012">
    <property type="protein sequence ID" value="RDV24261.1"/>
    <property type="molecule type" value="Genomic_DNA"/>
</dbReference>
<organism evidence="1 2">
    <name type="scientific">Alteromonas aestuariivivens</name>
    <dbReference type="NCBI Taxonomy" id="1938339"/>
    <lineage>
        <taxon>Bacteria</taxon>
        <taxon>Pseudomonadati</taxon>
        <taxon>Pseudomonadota</taxon>
        <taxon>Gammaproteobacteria</taxon>
        <taxon>Alteromonadales</taxon>
        <taxon>Alteromonadaceae</taxon>
        <taxon>Alteromonas/Salinimonas group</taxon>
        <taxon>Alteromonas</taxon>
    </lineage>
</organism>
<protein>
    <submittedName>
        <fullName evidence="1">Uncharacterized protein</fullName>
    </submittedName>
</protein>
<comment type="caution">
    <text evidence="1">The sequence shown here is derived from an EMBL/GenBank/DDBJ whole genome shotgun (WGS) entry which is preliminary data.</text>
</comment>
<proteinExistence type="predicted"/>
<accession>A0A3D8M3Q5</accession>
<dbReference type="OrthoDB" id="6322227at2"/>
<gene>
    <name evidence="1" type="ORF">DXV75_14685</name>
</gene>
<evidence type="ECO:0000313" key="1">
    <source>
        <dbReference type="EMBL" id="RDV24261.1"/>
    </source>
</evidence>
<sequence>MLSRPKRNKQTIIDRQILALHTAMADKLLSQPQLFEQVHQVLVQRAENKLISYGSWLMWTGILELKNDPSAFRAALLATDERTAKLRRRTILTGILSEQEREEVLATYIASELR</sequence>
<reference evidence="2" key="1">
    <citation type="submission" date="2018-08" db="EMBL/GenBank/DDBJ databases">
        <authorList>
            <person name="Zhang J."/>
            <person name="Du Z.-J."/>
        </authorList>
    </citation>
    <scope>NUCLEOTIDE SEQUENCE [LARGE SCALE GENOMIC DNA]</scope>
    <source>
        <strain evidence="2">KCTC 52655</strain>
    </source>
</reference>
<evidence type="ECO:0000313" key="2">
    <source>
        <dbReference type="Proteomes" id="UP000256561"/>
    </source>
</evidence>
<dbReference type="AlphaFoldDB" id="A0A3D8M3Q5"/>
<dbReference type="Proteomes" id="UP000256561">
    <property type="component" value="Unassembled WGS sequence"/>
</dbReference>
<keyword evidence="2" id="KW-1185">Reference proteome</keyword>
<dbReference type="RefSeq" id="WP_115594190.1">
    <property type="nucleotide sequence ID" value="NZ_QRHA01000012.1"/>
</dbReference>
<name>A0A3D8M3Q5_9ALTE</name>